<gene>
    <name evidence="1" type="primary">AVEN_55830_1</name>
    <name evidence="1" type="ORF">TNCT_203291</name>
</gene>
<dbReference type="AlphaFoldDB" id="A0A8X6IXH8"/>
<dbReference type="Pfam" id="PF03564">
    <property type="entry name" value="DUF1759"/>
    <property type="match status" value="1"/>
</dbReference>
<dbReference type="EMBL" id="BMAO01009347">
    <property type="protein sequence ID" value="GFR30274.1"/>
    <property type="molecule type" value="Genomic_DNA"/>
</dbReference>
<name>A0A8X6IXH8_TRICU</name>
<accession>A0A8X6IXH8</accession>
<comment type="caution">
    <text evidence="1">The sequence shown here is derived from an EMBL/GenBank/DDBJ whole genome shotgun (WGS) entry which is preliminary data.</text>
</comment>
<dbReference type="Proteomes" id="UP000887116">
    <property type="component" value="Unassembled WGS sequence"/>
</dbReference>
<dbReference type="PANTHER" id="PTHR47331:SF5">
    <property type="entry name" value="RIBONUCLEASE H"/>
    <property type="match status" value="1"/>
</dbReference>
<evidence type="ECO:0000313" key="1">
    <source>
        <dbReference type="EMBL" id="GFR30274.1"/>
    </source>
</evidence>
<organism evidence="1 2">
    <name type="scientific">Trichonephila clavata</name>
    <name type="common">Joro spider</name>
    <name type="synonym">Nephila clavata</name>
    <dbReference type="NCBI Taxonomy" id="2740835"/>
    <lineage>
        <taxon>Eukaryota</taxon>
        <taxon>Metazoa</taxon>
        <taxon>Ecdysozoa</taxon>
        <taxon>Arthropoda</taxon>
        <taxon>Chelicerata</taxon>
        <taxon>Arachnida</taxon>
        <taxon>Araneae</taxon>
        <taxon>Araneomorphae</taxon>
        <taxon>Entelegynae</taxon>
        <taxon>Araneoidea</taxon>
        <taxon>Nephilidae</taxon>
        <taxon>Trichonephila</taxon>
    </lineage>
</organism>
<evidence type="ECO:0000313" key="2">
    <source>
        <dbReference type="Proteomes" id="UP000887116"/>
    </source>
</evidence>
<dbReference type="OrthoDB" id="6505652at2759"/>
<proteinExistence type="predicted"/>
<dbReference type="PANTHER" id="PTHR47331">
    <property type="entry name" value="PHD-TYPE DOMAIN-CONTAINING PROTEIN"/>
    <property type="match status" value="1"/>
</dbReference>
<keyword evidence="2" id="KW-1185">Reference proteome</keyword>
<protein>
    <submittedName>
        <fullName evidence="1">Integrase catalytic domain-containing protein</fullName>
    </submittedName>
</protein>
<reference evidence="1" key="1">
    <citation type="submission" date="2020-07" db="EMBL/GenBank/DDBJ databases">
        <title>Multicomponent nature underlies the extraordinary mechanical properties of spider dragline silk.</title>
        <authorList>
            <person name="Kono N."/>
            <person name="Nakamura H."/>
            <person name="Mori M."/>
            <person name="Yoshida Y."/>
            <person name="Ohtoshi R."/>
            <person name="Malay A.D."/>
            <person name="Moran D.A.P."/>
            <person name="Tomita M."/>
            <person name="Numata K."/>
            <person name="Arakawa K."/>
        </authorList>
    </citation>
    <scope>NUCLEOTIDE SEQUENCE</scope>
</reference>
<dbReference type="InterPro" id="IPR005312">
    <property type="entry name" value="DUF1759"/>
</dbReference>
<sequence>MLDKTDPTWNELVQKKDEILTREEYRDKFIIWKIRAERYIGTVSSITFQNSVENQPQNVTPLNNTVSSVLTNQPRLPKLTLESFSGKDISSFPSFWARFKSAVDDNSNLNDVDKFSYLKSVVTSDAELAIRGLTLTTENYAKAVKILEDRFERKELIVDYHMNRLLNLSPVRKSFDVIALRKLYDQLEINIRGLESLEIFPDSYSCLLFPIIMKAIPPDLASEYNKKHNEKQSQVTDLNTYLRGEVESRERTEILLKPHGSHSYPNKYSEIRIQIERVKEKRAKLIKEGRCFLCCYTCCRVKKCKKEVCSYCKGRHARAICFKLENSLKQNSHIDLEKGKVDVKPTSSNSVLHNRGGVLLQCVKAEVIGHISSDKIFCLFDNGSEKSFIKKNVSRRLGLKKVGSERLNIFSFGCKTPKKQTCSKVEVRLRNILNGEVTVIEALEIEEISKATLSLPSPDVWTEMETKGFRLTFNCSESFENCEISLLIGSDFYWSLTHRIKRLDSSLVAVETSLGWSLQGKCDEHSDCTSVHLIHSEEESISAELRRFWEIESLGIRDNDSVSLGNGDEEVLSEFDKSVCFVDGRYSVGLPWKPGMREVLQNNKTVARKRFEGLVRRFKCDHELFCEYKDVIDNYVREGIVERTSCGSLSDSQEFYLPHHA</sequence>